<dbReference type="AlphaFoldDB" id="A0A9E8ZE00"/>
<dbReference type="Proteomes" id="UP001163152">
    <property type="component" value="Chromosome"/>
</dbReference>
<evidence type="ECO:0000313" key="2">
    <source>
        <dbReference type="Proteomes" id="UP001163152"/>
    </source>
</evidence>
<dbReference type="KEGG" id="tsin:OXH18_06260"/>
<dbReference type="RefSeq" id="WP_268611589.1">
    <property type="nucleotide sequence ID" value="NZ_CP113797.1"/>
</dbReference>
<proteinExistence type="predicted"/>
<evidence type="ECO:0000313" key="1">
    <source>
        <dbReference type="EMBL" id="WAL61585.1"/>
    </source>
</evidence>
<protein>
    <submittedName>
        <fullName evidence="1">YdcF family protein</fullName>
    </submittedName>
</protein>
<keyword evidence="2" id="KW-1185">Reference proteome</keyword>
<gene>
    <name evidence="1" type="ORF">OXH18_06260</name>
</gene>
<accession>A0A9E8ZE00</accession>
<reference evidence="1" key="1">
    <citation type="submission" date="2022-12" db="EMBL/GenBank/DDBJ databases">
        <title>Polyphasic identification of a Novel Hot-Spring Cyanobacterium Ocullathermofonsia sinensis gen nov. sp. nov. and Genomic Insights on its Adaptations to the Thermal Habitat.</title>
        <authorList>
            <person name="Daroch M."/>
            <person name="Tang J."/>
            <person name="Jiang Y."/>
        </authorList>
    </citation>
    <scope>NUCLEOTIDE SEQUENCE</scope>
    <source>
        <strain evidence="1">PKUAC-SCTA174</strain>
    </source>
</reference>
<organism evidence="1 2">
    <name type="scientific">Thermocoleostomius sinensis A174</name>
    <dbReference type="NCBI Taxonomy" id="2016057"/>
    <lineage>
        <taxon>Bacteria</taxon>
        <taxon>Bacillati</taxon>
        <taxon>Cyanobacteriota</taxon>
        <taxon>Cyanophyceae</taxon>
        <taxon>Oculatellales</taxon>
        <taxon>Oculatellaceae</taxon>
        <taxon>Thermocoleostomius</taxon>
    </lineage>
</organism>
<name>A0A9E8ZE00_9CYAN</name>
<sequence>MVTALVWLGVLLGLFGLGRVWIVQAYEFLAVNAPIEADVLVVEGWLPDYALEEVAVEWRQGTYQKIITLGEPLRHGYFLSQYKSYATLAAATLSTLGVDSDRIVAIPFPLVERDRTKTSALYLQAWLQEHDPSICAINLYSLGPHARRSWFLFRQTLHPRVRVGILSGTPKEYQPQCWWNYSAGVRSMLSEMIGYIYAFIFSLLTRSKAVEGIAISL</sequence>
<dbReference type="EMBL" id="CP113797">
    <property type="protein sequence ID" value="WAL61585.1"/>
    <property type="molecule type" value="Genomic_DNA"/>
</dbReference>